<protein>
    <submittedName>
        <fullName evidence="2">Uncharacterized protein</fullName>
    </submittedName>
</protein>
<feature type="region of interest" description="Disordered" evidence="1">
    <location>
        <begin position="34"/>
        <end position="62"/>
    </location>
</feature>
<dbReference type="EMBL" id="AUXX01000033">
    <property type="protein sequence ID" value="KZN63672.1"/>
    <property type="molecule type" value="Genomic_DNA"/>
</dbReference>
<dbReference type="AlphaFoldDB" id="A0A167L1X9"/>
<organism evidence="2 3">
    <name type="scientific">Pseudoalteromonas luteoviolacea S4060-1</name>
    <dbReference type="NCBI Taxonomy" id="1365257"/>
    <lineage>
        <taxon>Bacteria</taxon>
        <taxon>Pseudomonadati</taxon>
        <taxon>Pseudomonadota</taxon>
        <taxon>Gammaproteobacteria</taxon>
        <taxon>Alteromonadales</taxon>
        <taxon>Pseudoalteromonadaceae</taxon>
        <taxon>Pseudoalteromonas</taxon>
    </lineage>
</organism>
<reference evidence="2 3" key="1">
    <citation type="submission" date="2013-07" db="EMBL/GenBank/DDBJ databases">
        <title>Comparative Genomic and Metabolomic Analysis of Twelve Strains of Pseudoalteromonas luteoviolacea.</title>
        <authorList>
            <person name="Vynne N.G."/>
            <person name="Mansson M."/>
            <person name="Gram L."/>
        </authorList>
    </citation>
    <scope>NUCLEOTIDE SEQUENCE [LARGE SCALE GENOMIC DNA]</scope>
    <source>
        <strain evidence="2 3">S4060-1</strain>
    </source>
</reference>
<sequence>MNKVKIVFCLILLSCIATLIWWLANATIKPFESEPVQNSDATKSKSSQPPPPATTSEISPQLKRPSILDTKPIVTSPTAKLTSQESIYIPPIARTAIADSAPKYRGDLNDHERYNDFLLEQEQTLKRDYIAAVDKKVERLTQILQKGVNAGLPQSQLTEAREKITALNEMKAQLEKELKIHR</sequence>
<evidence type="ECO:0000256" key="1">
    <source>
        <dbReference type="SAM" id="MobiDB-lite"/>
    </source>
</evidence>
<dbReference type="Proteomes" id="UP000076661">
    <property type="component" value="Unassembled WGS sequence"/>
</dbReference>
<evidence type="ECO:0000313" key="3">
    <source>
        <dbReference type="Proteomes" id="UP000076661"/>
    </source>
</evidence>
<dbReference type="RefSeq" id="WP_063382066.1">
    <property type="nucleotide sequence ID" value="NZ_AUXX01000033.1"/>
</dbReference>
<feature type="compositionally biased region" description="Polar residues" evidence="1">
    <location>
        <begin position="35"/>
        <end position="47"/>
    </location>
</feature>
<comment type="caution">
    <text evidence="2">The sequence shown here is derived from an EMBL/GenBank/DDBJ whole genome shotgun (WGS) entry which is preliminary data.</text>
</comment>
<dbReference type="PATRIC" id="fig|1365257.3.peg.3682"/>
<proteinExistence type="predicted"/>
<gene>
    <name evidence="2" type="ORF">N478_24335</name>
</gene>
<evidence type="ECO:0000313" key="2">
    <source>
        <dbReference type="EMBL" id="KZN63672.1"/>
    </source>
</evidence>
<name>A0A167L1X9_9GAMM</name>
<accession>A0A167L1X9</accession>